<keyword evidence="3" id="KW-0507">mRNA processing</keyword>
<dbReference type="PANTHER" id="PTHR23329">
    <property type="entry name" value="TUFTELIN-INTERACTING PROTEIN 11-RELATED"/>
    <property type="match status" value="1"/>
</dbReference>
<dbReference type="Pfam" id="PF01585">
    <property type="entry name" value="G-patch"/>
    <property type="match status" value="1"/>
</dbReference>
<accession>A0ABQ9GHF8</accession>
<evidence type="ECO:0000256" key="5">
    <source>
        <dbReference type="ARBA" id="ARBA00023187"/>
    </source>
</evidence>
<evidence type="ECO:0000313" key="9">
    <source>
        <dbReference type="EMBL" id="KAJ8871455.1"/>
    </source>
</evidence>
<evidence type="ECO:0000256" key="7">
    <source>
        <dbReference type="SAM" id="MobiDB-lite"/>
    </source>
</evidence>
<organism evidence="9 10">
    <name type="scientific">Dryococelus australis</name>
    <dbReference type="NCBI Taxonomy" id="614101"/>
    <lineage>
        <taxon>Eukaryota</taxon>
        <taxon>Metazoa</taxon>
        <taxon>Ecdysozoa</taxon>
        <taxon>Arthropoda</taxon>
        <taxon>Hexapoda</taxon>
        <taxon>Insecta</taxon>
        <taxon>Pterygota</taxon>
        <taxon>Neoptera</taxon>
        <taxon>Polyneoptera</taxon>
        <taxon>Phasmatodea</taxon>
        <taxon>Verophasmatodea</taxon>
        <taxon>Anareolatae</taxon>
        <taxon>Phasmatidae</taxon>
        <taxon>Eurycanthinae</taxon>
        <taxon>Dryococelus</taxon>
    </lineage>
</organism>
<evidence type="ECO:0000256" key="6">
    <source>
        <dbReference type="ARBA" id="ARBA00023242"/>
    </source>
</evidence>
<dbReference type="PROSITE" id="PS50174">
    <property type="entry name" value="G_PATCH"/>
    <property type="match status" value="1"/>
</dbReference>
<dbReference type="Pfam" id="PF12457">
    <property type="entry name" value="TIP_N"/>
    <property type="match status" value="1"/>
</dbReference>
<sequence length="922" mass="105677">MGDEEVMKFEITDYDLENEFNINRPTRKISKNQQIYGIWAEDSGDEDDAPERSRPGFRGPKGKVKPNYAVPVSFVAGGLHQAGKKKDQGEKESGDKKEEEAEGSQSRFAFSKRGIRDSSLLLSSDDEDEDLVISQSSQLSTKNNQFSPISEEIAGLRKKKIPLNPVLIKQGVGGWEKHTKGIGAKLLLQMGFQPGKGLGRELQGISAPVEAHLRRGRGAIGAYGPEKTPKLLDSKDADEEEAKDFVEKLSQWRKVDVGNKKKVRYVYKSVDDVLEQGKYQPIRGDHSQLSKVKVIDMTGPEQRVLSGYHAISGQQRPTDEWEIRKDKKFSNFALPELLHNINLLMDMCEQDIINNDHKLRYSSDRMVTLEHEEANLSTLVDQEKQHIKTLESVLDIVQDMINRSSNQTDPLTLDNAAKAFKQLQSKYYEEYRMFEIGDLAITLVGPMICEQLICWNPLEKPEEPVAMFKQWKEILQGDDANTLTMSAAQNPYHKLLWSAWMPSVRIAVDTWNCRVSDPLVDFLYMWIHLVPPWILDNIREQLVLPKLQKEVEEWNPMTDTVPIHAWTHPWLTFLGNRLETVVFPVIRQKLSKALINWHPSDRSARLMLLPWHKVFIKGEMDAFLVKNIVPKLQLALQEFVINPHEQHLDQWAWVMEWEDLLPVHIFASLLEKNFFPKWLQILTLWLSHTPNYDEITNWYMGWKKMFPEKLLTQPSIKGTVIKALTPVSRADNKAQSRNTQSSRSYRRRMLQFKDFIIHRPSKTVHQRHRVPLYTTRWATTTLRPLLGKHMHREFRQLFSLMCAMLGIIFLRVMCRSISGIQHYSVQNILALLVEKNKNFASIYCNGRANQIVGLRALIHLSQSLLLGVEAEPSSAPAPVTPTADCSAAAFQTPRPPRDKTYTTTDSLVPHPGLKSVLQDQGQ</sequence>
<evidence type="ECO:0000256" key="1">
    <source>
        <dbReference type="ARBA" id="ARBA00004123"/>
    </source>
</evidence>
<comment type="subcellular location">
    <subcellularLocation>
        <location evidence="1">Nucleus</location>
    </subcellularLocation>
</comment>
<evidence type="ECO:0000256" key="4">
    <source>
        <dbReference type="ARBA" id="ARBA00022728"/>
    </source>
</evidence>
<feature type="region of interest" description="Disordered" evidence="7">
    <location>
        <begin position="877"/>
        <end position="922"/>
    </location>
</feature>
<dbReference type="Proteomes" id="UP001159363">
    <property type="component" value="Chromosome 11"/>
</dbReference>
<dbReference type="Pfam" id="PF07842">
    <property type="entry name" value="GCFC"/>
    <property type="match status" value="1"/>
</dbReference>
<evidence type="ECO:0000256" key="3">
    <source>
        <dbReference type="ARBA" id="ARBA00022664"/>
    </source>
</evidence>
<reference evidence="9 10" key="1">
    <citation type="submission" date="2023-02" db="EMBL/GenBank/DDBJ databases">
        <title>LHISI_Scaffold_Assembly.</title>
        <authorList>
            <person name="Stuart O.P."/>
            <person name="Cleave R."/>
            <person name="Magrath M.J.L."/>
            <person name="Mikheyev A.S."/>
        </authorList>
    </citation>
    <scope>NUCLEOTIDE SEQUENCE [LARGE SCALE GENOMIC DNA]</scope>
    <source>
        <strain evidence="9">Daus_M_001</strain>
        <tissue evidence="9">Leg muscle</tissue>
    </source>
</reference>
<comment type="similarity">
    <text evidence="2">Belongs to the TFP11/STIP family.</text>
</comment>
<dbReference type="InterPro" id="IPR022159">
    <property type="entry name" value="STIP/TFIP11_N"/>
</dbReference>
<feature type="domain" description="G-patch" evidence="8">
    <location>
        <begin position="179"/>
        <end position="225"/>
    </location>
</feature>
<keyword evidence="10" id="KW-1185">Reference proteome</keyword>
<evidence type="ECO:0000256" key="2">
    <source>
        <dbReference type="ARBA" id="ARBA00010900"/>
    </source>
</evidence>
<keyword evidence="6" id="KW-0539">Nucleus</keyword>
<keyword evidence="5" id="KW-0508">mRNA splicing</keyword>
<name>A0ABQ9GHF8_9NEOP</name>
<dbReference type="SMART" id="SM00443">
    <property type="entry name" value="G_patch"/>
    <property type="match status" value="1"/>
</dbReference>
<dbReference type="InterPro" id="IPR000467">
    <property type="entry name" value="G_patch_dom"/>
</dbReference>
<feature type="compositionally biased region" description="Basic and acidic residues" evidence="7">
    <location>
        <begin position="84"/>
        <end position="99"/>
    </location>
</feature>
<dbReference type="InterPro" id="IPR045211">
    <property type="entry name" value="TFP11/STIP/Ntr1"/>
</dbReference>
<keyword evidence="4" id="KW-0747">Spliceosome</keyword>
<comment type="caution">
    <text evidence="9">The sequence shown here is derived from an EMBL/GenBank/DDBJ whole genome shotgun (WGS) entry which is preliminary data.</text>
</comment>
<gene>
    <name evidence="9" type="ORF">PR048_027772</name>
</gene>
<evidence type="ECO:0000259" key="8">
    <source>
        <dbReference type="PROSITE" id="PS50174"/>
    </source>
</evidence>
<dbReference type="PANTHER" id="PTHR23329:SF1">
    <property type="entry name" value="TUFTELIN-INTERACTING PROTEIN 11"/>
    <property type="match status" value="1"/>
</dbReference>
<protein>
    <recommendedName>
        <fullName evidence="8">G-patch domain-containing protein</fullName>
    </recommendedName>
</protein>
<dbReference type="EMBL" id="JARBHB010000012">
    <property type="protein sequence ID" value="KAJ8871455.1"/>
    <property type="molecule type" value="Genomic_DNA"/>
</dbReference>
<feature type="region of interest" description="Disordered" evidence="7">
    <location>
        <begin position="40"/>
        <end position="109"/>
    </location>
</feature>
<evidence type="ECO:0000313" key="10">
    <source>
        <dbReference type="Proteomes" id="UP001159363"/>
    </source>
</evidence>
<dbReference type="InterPro" id="IPR022783">
    <property type="entry name" value="GCFC_dom"/>
</dbReference>
<proteinExistence type="inferred from homology"/>